<dbReference type="CDD" id="cd04301">
    <property type="entry name" value="NAT_SF"/>
    <property type="match status" value="1"/>
</dbReference>
<dbReference type="SUPFAM" id="SSF55729">
    <property type="entry name" value="Acyl-CoA N-acyltransferases (Nat)"/>
    <property type="match status" value="1"/>
</dbReference>
<dbReference type="Pfam" id="PF13530">
    <property type="entry name" value="SCP2_2"/>
    <property type="match status" value="1"/>
</dbReference>
<dbReference type="Gene3D" id="3.30.1050.10">
    <property type="entry name" value="SCP2 sterol-binding domain"/>
    <property type="match status" value="1"/>
</dbReference>
<name>A0A3A4B319_9ACTN</name>
<dbReference type="PANTHER" id="PTHR37817">
    <property type="entry name" value="N-ACETYLTRANSFERASE EIS"/>
    <property type="match status" value="1"/>
</dbReference>
<dbReference type="InterPro" id="IPR036527">
    <property type="entry name" value="SCP2_sterol-bd_dom_sf"/>
</dbReference>
<dbReference type="InterPro" id="IPR025559">
    <property type="entry name" value="Eis_dom"/>
</dbReference>
<reference evidence="2 3" key="1">
    <citation type="submission" date="2018-09" db="EMBL/GenBank/DDBJ databases">
        <title>YIM 75507 draft genome.</title>
        <authorList>
            <person name="Tang S."/>
            <person name="Feng Y."/>
        </authorList>
    </citation>
    <scope>NUCLEOTIDE SEQUENCE [LARGE SCALE GENOMIC DNA]</scope>
    <source>
        <strain evidence="2 3">YIM 75507</strain>
    </source>
</reference>
<dbReference type="InterPro" id="IPR000182">
    <property type="entry name" value="GNAT_dom"/>
</dbReference>
<dbReference type="InterPro" id="IPR051554">
    <property type="entry name" value="Acetyltransferase_Eis"/>
</dbReference>
<organism evidence="2 3">
    <name type="scientific">Bailinhaonella thermotolerans</name>
    <dbReference type="NCBI Taxonomy" id="1070861"/>
    <lineage>
        <taxon>Bacteria</taxon>
        <taxon>Bacillati</taxon>
        <taxon>Actinomycetota</taxon>
        <taxon>Actinomycetes</taxon>
        <taxon>Streptosporangiales</taxon>
        <taxon>Streptosporangiaceae</taxon>
        <taxon>Bailinhaonella</taxon>
    </lineage>
</organism>
<dbReference type="GO" id="GO:0034069">
    <property type="term" value="F:aminoglycoside N-acetyltransferase activity"/>
    <property type="evidence" value="ECO:0007669"/>
    <property type="project" value="TreeGrafter"/>
</dbReference>
<evidence type="ECO:0000259" key="1">
    <source>
        <dbReference type="PROSITE" id="PS51186"/>
    </source>
</evidence>
<dbReference type="InterPro" id="IPR041380">
    <property type="entry name" value="Acetyltransf_17"/>
</dbReference>
<dbReference type="Proteomes" id="UP000265768">
    <property type="component" value="Unassembled WGS sequence"/>
</dbReference>
<dbReference type="PROSITE" id="PS51186">
    <property type="entry name" value="GNAT"/>
    <property type="match status" value="1"/>
</dbReference>
<dbReference type="PANTHER" id="PTHR37817:SF1">
    <property type="entry name" value="N-ACETYLTRANSFERASE EIS"/>
    <property type="match status" value="1"/>
</dbReference>
<accession>A0A3A4B319</accession>
<proteinExistence type="predicted"/>
<dbReference type="Pfam" id="PF13527">
    <property type="entry name" value="Acetyltransf_9"/>
    <property type="match status" value="1"/>
</dbReference>
<protein>
    <submittedName>
        <fullName evidence="2">GNAT family N-acetyltransferase</fullName>
    </submittedName>
</protein>
<dbReference type="Pfam" id="PF17668">
    <property type="entry name" value="Acetyltransf_17"/>
    <property type="match status" value="1"/>
</dbReference>
<feature type="domain" description="N-acetyltransferase" evidence="1">
    <location>
        <begin position="1"/>
        <end position="145"/>
    </location>
</feature>
<dbReference type="AlphaFoldDB" id="A0A3A4B319"/>
<keyword evidence="2" id="KW-0808">Transferase</keyword>
<dbReference type="Gene3D" id="3.40.630.30">
    <property type="match status" value="2"/>
</dbReference>
<evidence type="ECO:0000313" key="3">
    <source>
        <dbReference type="Proteomes" id="UP000265768"/>
    </source>
</evidence>
<dbReference type="OrthoDB" id="3498897at2"/>
<keyword evidence="3" id="KW-1185">Reference proteome</keyword>
<evidence type="ECO:0000313" key="2">
    <source>
        <dbReference type="EMBL" id="RJL34588.1"/>
    </source>
</evidence>
<dbReference type="EMBL" id="QZEY01000002">
    <property type="protein sequence ID" value="RJL34588.1"/>
    <property type="molecule type" value="Genomic_DNA"/>
</dbReference>
<gene>
    <name evidence="2" type="ORF">D5H75_05560</name>
</gene>
<dbReference type="GO" id="GO:0030649">
    <property type="term" value="P:aminoglycoside antibiotic catabolic process"/>
    <property type="evidence" value="ECO:0007669"/>
    <property type="project" value="TreeGrafter"/>
</dbReference>
<sequence>MTEADLDAALDNRKRAFGPISGSDAETWRAMVKTTLDEGRYLGGFDGSRLVATARINGYDQWWHGREVSMGGVASVTVAPEDRGRGAGRQIMTAAIERCAELGHALSTLYPATTRIYRSLGWEHAGTLTTARLRAETLRTIAPAEPVKLRRAGVGDAAEVAATVARVYRATRPSGPISWGEDLWRVWLGEEDDYAYLAEDGFVLYRWKGSDIDVDNLVAGSEATARALWSLVGSASSVAEHVHACVEPDDPALWLTRERDSEETRKVQSWMLRVIDLPAAVAARGFPAAVTADAVVTVTDPQRPANAGTWRLEIAGGSGLATPLPGDASAPALTVNGLSALYAGVPTSTLRRSGLLAGPRDADDALDAAFAAKPYMIDYF</sequence>
<dbReference type="SUPFAM" id="SSF55718">
    <property type="entry name" value="SCP-like"/>
    <property type="match status" value="1"/>
</dbReference>
<dbReference type="InterPro" id="IPR016181">
    <property type="entry name" value="Acyl_CoA_acyltransferase"/>
</dbReference>
<comment type="caution">
    <text evidence="2">The sequence shown here is derived from an EMBL/GenBank/DDBJ whole genome shotgun (WGS) entry which is preliminary data.</text>
</comment>